<dbReference type="PANTHER" id="PTHR33390:SF1">
    <property type="entry name" value="STRESS UP-REGULATED NOD 19 PROTEIN"/>
    <property type="match status" value="1"/>
</dbReference>
<dbReference type="CDD" id="cd01647">
    <property type="entry name" value="RT_LTR"/>
    <property type="match status" value="1"/>
</dbReference>
<proteinExistence type="predicted"/>
<dbReference type="InterPro" id="IPR043128">
    <property type="entry name" value="Rev_trsase/Diguanyl_cyclase"/>
</dbReference>
<name>A0AA38GU38_TAXCH</name>
<dbReference type="PROSITE" id="PS50878">
    <property type="entry name" value="RT_POL"/>
    <property type="match status" value="1"/>
</dbReference>
<keyword evidence="1" id="KW-0472">Membrane</keyword>
<dbReference type="EMBL" id="JAHRHJ020000001">
    <property type="protein sequence ID" value="KAH9328361.1"/>
    <property type="molecule type" value="Genomic_DNA"/>
</dbReference>
<dbReference type="Gene3D" id="3.30.70.270">
    <property type="match status" value="2"/>
</dbReference>
<accession>A0AA38GU38</accession>
<comment type="caution">
    <text evidence="3">The sequence shown here is derived from an EMBL/GenBank/DDBJ whole genome shotgun (WGS) entry which is preliminary data.</text>
</comment>
<gene>
    <name evidence="3" type="ORF">KI387_000469</name>
</gene>
<keyword evidence="1" id="KW-1133">Transmembrane helix</keyword>
<dbReference type="Pfam" id="PF07712">
    <property type="entry name" value="SURNod19"/>
    <property type="match status" value="1"/>
</dbReference>
<feature type="transmembrane region" description="Helical" evidence="1">
    <location>
        <begin position="211"/>
        <end position="231"/>
    </location>
</feature>
<evidence type="ECO:0000313" key="4">
    <source>
        <dbReference type="Proteomes" id="UP000824469"/>
    </source>
</evidence>
<feature type="domain" description="Reverse transcriptase" evidence="2">
    <location>
        <begin position="1"/>
        <end position="89"/>
    </location>
</feature>
<dbReference type="InterPro" id="IPR011692">
    <property type="entry name" value="Stress_up-reg_Nod19"/>
</dbReference>
<protein>
    <recommendedName>
        <fullName evidence="2">Reverse transcriptase domain-containing protein</fullName>
    </recommendedName>
</protein>
<sequence length="683" mass="76693">MPFGLINAGTTFQRAMDMAFVDYKDKIIVIYIDDLMLFSKKREDHLRDLEKILQRCILHKISLNPKKSGFRVTEGKLLGHIFSKEGTNIDLERIQAIKNLSLPTSKPGVHSLFGKVNVLRSFVLDFSELTKEITDMMKGKESLKWSKEGREAFEKIKDAIEKAPILVLDTLQFAILVLFGLLESSELGTLIFVFSCLLACPCLVKDMIKDVWVIMYLYSRAWLLLSLLWIATVHTQLITQTSLDLNAGKIKSAVFKSPAFTLGHGQVQDKFYYGIDFPKGHIALKGFDAEVVDENGNSIPLSETYLHHWVVDRFYHKTSLTEEQTKPITKRLHSSDFILAGNDGICQPHALGQYFGLGSETRHTNTFIPDPYGIVVGDPNKIPEGYEESWLLNVHAIDTRGVVDSLGCTECKCKLYNVTEDQYHRPLRENYIGGLHCCYDETQCQLKEGVQGQKRTLYLKYTVHWMDWEESIVPVRVYILDVTDTGERSVDQSSSYSRIGCQVEYNVPQCTAGIHSSCEGIDIREAHMVIPQGGDVIYSVAHQHTGGDGITLYGQDGREICTSLPRYGKGREPGNETGYIVGMSSCYPEPGSVQIHGGETLKLQSKYNKERGHTGVMGLFYLLIADPIHSSALYSHQPEQGSSPHVSRFLPAGLLIVFALIAGLGFVYFIKKGKEDDYENLMA</sequence>
<dbReference type="PANTHER" id="PTHR33390">
    <property type="entry name" value="STRESS UP-REGULATED NOD 19 PROTEIN"/>
    <property type="match status" value="1"/>
</dbReference>
<feature type="transmembrane region" description="Helical" evidence="1">
    <location>
        <begin position="649"/>
        <end position="670"/>
    </location>
</feature>
<dbReference type="AlphaFoldDB" id="A0AA38GU38"/>
<evidence type="ECO:0000313" key="3">
    <source>
        <dbReference type="EMBL" id="KAH9328361.1"/>
    </source>
</evidence>
<evidence type="ECO:0000259" key="2">
    <source>
        <dbReference type="PROSITE" id="PS50878"/>
    </source>
</evidence>
<reference evidence="3 4" key="1">
    <citation type="journal article" date="2021" name="Nat. Plants">
        <title>The Taxus genome provides insights into paclitaxel biosynthesis.</title>
        <authorList>
            <person name="Xiong X."/>
            <person name="Gou J."/>
            <person name="Liao Q."/>
            <person name="Li Y."/>
            <person name="Zhou Q."/>
            <person name="Bi G."/>
            <person name="Li C."/>
            <person name="Du R."/>
            <person name="Wang X."/>
            <person name="Sun T."/>
            <person name="Guo L."/>
            <person name="Liang H."/>
            <person name="Lu P."/>
            <person name="Wu Y."/>
            <person name="Zhang Z."/>
            <person name="Ro D.K."/>
            <person name="Shang Y."/>
            <person name="Huang S."/>
            <person name="Yan J."/>
        </authorList>
    </citation>
    <scope>NUCLEOTIDE SEQUENCE [LARGE SCALE GENOMIC DNA]</scope>
    <source>
        <strain evidence="3">Ta-2019</strain>
    </source>
</reference>
<feature type="transmembrane region" description="Helical" evidence="1">
    <location>
        <begin position="187"/>
        <end position="204"/>
    </location>
</feature>
<evidence type="ECO:0000256" key="1">
    <source>
        <dbReference type="SAM" id="Phobius"/>
    </source>
</evidence>
<dbReference type="SUPFAM" id="SSF56672">
    <property type="entry name" value="DNA/RNA polymerases"/>
    <property type="match status" value="1"/>
</dbReference>
<dbReference type="InterPro" id="IPR043502">
    <property type="entry name" value="DNA/RNA_pol_sf"/>
</dbReference>
<dbReference type="Pfam" id="PF00078">
    <property type="entry name" value="RVT_1"/>
    <property type="match status" value="1"/>
</dbReference>
<dbReference type="Proteomes" id="UP000824469">
    <property type="component" value="Unassembled WGS sequence"/>
</dbReference>
<dbReference type="InterPro" id="IPR000477">
    <property type="entry name" value="RT_dom"/>
</dbReference>
<organism evidence="3 4">
    <name type="scientific">Taxus chinensis</name>
    <name type="common">Chinese yew</name>
    <name type="synonym">Taxus wallichiana var. chinensis</name>
    <dbReference type="NCBI Taxonomy" id="29808"/>
    <lineage>
        <taxon>Eukaryota</taxon>
        <taxon>Viridiplantae</taxon>
        <taxon>Streptophyta</taxon>
        <taxon>Embryophyta</taxon>
        <taxon>Tracheophyta</taxon>
        <taxon>Spermatophyta</taxon>
        <taxon>Pinopsida</taxon>
        <taxon>Pinidae</taxon>
        <taxon>Conifers II</taxon>
        <taxon>Cupressales</taxon>
        <taxon>Taxaceae</taxon>
        <taxon>Taxus</taxon>
    </lineage>
</organism>
<keyword evidence="4" id="KW-1185">Reference proteome</keyword>
<keyword evidence="1" id="KW-0812">Transmembrane</keyword>